<evidence type="ECO:0000256" key="11">
    <source>
        <dbReference type="ARBA" id="ARBA00023004"/>
    </source>
</evidence>
<evidence type="ECO:0000256" key="5">
    <source>
        <dbReference type="ARBA" id="ARBA00022660"/>
    </source>
</evidence>
<accession>A0A2G2VLM4</accession>
<dbReference type="GO" id="GO:0010230">
    <property type="term" value="P:alternative respiration"/>
    <property type="evidence" value="ECO:0007669"/>
    <property type="project" value="TreeGrafter"/>
</dbReference>
<proteinExistence type="inferred from homology"/>
<feature type="compositionally biased region" description="Basic and acidic residues" evidence="14">
    <location>
        <begin position="296"/>
        <end position="309"/>
    </location>
</feature>
<comment type="cofactor">
    <cofactor evidence="13">
        <name>Fe cation</name>
        <dbReference type="ChEBI" id="CHEBI:24875"/>
    </cofactor>
    <text evidence="13">Binds 2 iron ions per subunit.</text>
</comment>
<dbReference type="InterPro" id="IPR002680">
    <property type="entry name" value="AOX"/>
</dbReference>
<dbReference type="OrthoDB" id="16906at2759"/>
<reference evidence="16" key="2">
    <citation type="journal article" date="2017" name="J. Anim. Genet.">
        <title>Multiple reference genome sequences of hot pepper reveal the massive evolution of plant disease resistance genes by retroduplication.</title>
        <authorList>
            <person name="Kim S."/>
            <person name="Park J."/>
            <person name="Yeom S.-I."/>
            <person name="Kim Y.-M."/>
            <person name="Seo E."/>
            <person name="Kim K.-T."/>
            <person name="Kim M.-S."/>
            <person name="Lee J.M."/>
            <person name="Cheong K."/>
            <person name="Shin H.-S."/>
            <person name="Kim S.-B."/>
            <person name="Han K."/>
            <person name="Lee J."/>
            <person name="Park M."/>
            <person name="Lee H.-A."/>
            <person name="Lee H.-Y."/>
            <person name="Lee Y."/>
            <person name="Oh S."/>
            <person name="Lee J.H."/>
            <person name="Choi E."/>
            <person name="Choi E."/>
            <person name="Lee S.E."/>
            <person name="Jeon J."/>
            <person name="Kim H."/>
            <person name="Choi G."/>
            <person name="Song H."/>
            <person name="Lee J."/>
            <person name="Lee S.-C."/>
            <person name="Kwon J.-K."/>
            <person name="Lee H.-Y."/>
            <person name="Koo N."/>
            <person name="Hong Y."/>
            <person name="Kim R.W."/>
            <person name="Kang W.-H."/>
            <person name="Huh J.H."/>
            <person name="Kang B.-C."/>
            <person name="Yang T.-J."/>
            <person name="Lee Y.-H."/>
            <person name="Bennetzen J.L."/>
            <person name="Choi D."/>
        </authorList>
    </citation>
    <scope>NUCLEOTIDE SEQUENCE [LARGE SCALE GENOMIC DNA]</scope>
    <source>
        <strain evidence="16">cv. PBC81</strain>
    </source>
</reference>
<comment type="catalytic activity">
    <reaction evidence="1 13">
        <text>2 a ubiquinol + O2 = 2 a ubiquinone + 2 H2O</text>
        <dbReference type="Rhea" id="RHEA:30255"/>
        <dbReference type="Rhea" id="RHEA-COMP:9565"/>
        <dbReference type="Rhea" id="RHEA-COMP:9566"/>
        <dbReference type="ChEBI" id="CHEBI:15377"/>
        <dbReference type="ChEBI" id="CHEBI:15379"/>
        <dbReference type="ChEBI" id="CHEBI:16389"/>
        <dbReference type="ChEBI" id="CHEBI:17976"/>
        <dbReference type="EC" id="1.10.3.11"/>
    </reaction>
</comment>
<dbReference type="GO" id="GO:0016020">
    <property type="term" value="C:membrane"/>
    <property type="evidence" value="ECO:0007669"/>
    <property type="project" value="UniProtKB-SubCell"/>
</dbReference>
<dbReference type="STRING" id="33114.A0A2G2VLM4"/>
<dbReference type="Proteomes" id="UP000224567">
    <property type="component" value="Unassembled WGS sequence"/>
</dbReference>
<evidence type="ECO:0000313" key="16">
    <source>
        <dbReference type="Proteomes" id="UP000224567"/>
    </source>
</evidence>
<comment type="caution">
    <text evidence="15">The sequence shown here is derived from an EMBL/GenBank/DDBJ whole genome shotgun (WGS) entry which is preliminary data.</text>
</comment>
<gene>
    <name evidence="15" type="ORF">CQW23_25701</name>
</gene>
<organism evidence="15 16">
    <name type="scientific">Capsicum baccatum</name>
    <name type="common">Peruvian pepper</name>
    <dbReference type="NCBI Taxonomy" id="33114"/>
    <lineage>
        <taxon>Eukaryota</taxon>
        <taxon>Viridiplantae</taxon>
        <taxon>Streptophyta</taxon>
        <taxon>Embryophyta</taxon>
        <taxon>Tracheophyta</taxon>
        <taxon>Spermatophyta</taxon>
        <taxon>Magnoliopsida</taxon>
        <taxon>eudicotyledons</taxon>
        <taxon>Gunneridae</taxon>
        <taxon>Pentapetalae</taxon>
        <taxon>asterids</taxon>
        <taxon>lamiids</taxon>
        <taxon>Solanales</taxon>
        <taxon>Solanaceae</taxon>
        <taxon>Solanoideae</taxon>
        <taxon>Capsiceae</taxon>
        <taxon>Capsicum</taxon>
    </lineage>
</organism>
<keyword evidence="8 13" id="KW-0249">Electron transport</keyword>
<comment type="subcellular location">
    <subcellularLocation>
        <location evidence="2">Membrane</location>
    </subcellularLocation>
</comment>
<sequence length="356" mass="40040">MRIYLQALDLRKAIEDEYEIAPLPDNPAVSQIKTHKEKKTRKSKEVAGLFTTVSSNILTCIMCLQSVKEEKVYSKKTIVASEEKLNDISGLPSDDLEEDDYNTENLGVEKNNLESEASSDESIFFSASEDLVEAPPKDDGILGLFSEDSENDDFNPDDLDKVVCYLEEEAIHSYTLYLNDIDLGEIENIPAPAIATDHWRLPKDMILKDVVTVIRVDEAHHRDVNHFASPWETYQADLLIDLSKHHVPKTFFDKNGKRPLEDDQEVENVQCRLPKQSDGSNLVEVDLSLGGSSAFPDEHADSKDHDKQADNQNHAGDNSDRSTLFPAINRDSSITFLIHCSRSHYGAISSLNRNFC</sequence>
<dbReference type="GO" id="GO:0009916">
    <property type="term" value="F:alternative oxidase activity"/>
    <property type="evidence" value="ECO:0007669"/>
    <property type="project" value="UniProtKB-UniRule"/>
</dbReference>
<dbReference type="PANTHER" id="PTHR31803">
    <property type="entry name" value="ALTERNATIVE OXIDASE"/>
    <property type="match status" value="1"/>
</dbReference>
<evidence type="ECO:0000256" key="6">
    <source>
        <dbReference type="ARBA" id="ARBA00022692"/>
    </source>
</evidence>
<dbReference type="AlphaFoldDB" id="A0A2G2VLM4"/>
<evidence type="ECO:0000256" key="2">
    <source>
        <dbReference type="ARBA" id="ARBA00004370"/>
    </source>
</evidence>
<keyword evidence="6 13" id="KW-0812">Transmembrane</keyword>
<keyword evidence="9" id="KW-1133">Transmembrane helix</keyword>
<keyword evidence="10 13" id="KW-0560">Oxidoreductase</keyword>
<dbReference type="GO" id="GO:0046872">
    <property type="term" value="F:metal ion binding"/>
    <property type="evidence" value="ECO:0007669"/>
    <property type="project" value="UniProtKB-UniRule"/>
</dbReference>
<dbReference type="EMBL" id="MLFT02000011">
    <property type="protein sequence ID" value="PHT33901.1"/>
    <property type="molecule type" value="Genomic_DNA"/>
</dbReference>
<evidence type="ECO:0000256" key="13">
    <source>
        <dbReference type="RuleBase" id="RU003779"/>
    </source>
</evidence>
<evidence type="ECO:0000256" key="1">
    <source>
        <dbReference type="ARBA" id="ARBA00001192"/>
    </source>
</evidence>
<dbReference type="PANTHER" id="PTHR31803:SF6">
    <property type="entry name" value="UBIQUINOL OXIDASE 2, MITOCHONDRIAL"/>
    <property type="match status" value="1"/>
</dbReference>
<keyword evidence="12 13" id="KW-0472">Membrane</keyword>
<name>A0A2G2VLM4_CAPBA</name>
<keyword evidence="7 13" id="KW-0479">Metal-binding</keyword>
<dbReference type="GO" id="GO:0102721">
    <property type="term" value="F:ubiquinol:oxygen oxidoreductase activity"/>
    <property type="evidence" value="ECO:0007669"/>
    <property type="project" value="UniProtKB-EC"/>
</dbReference>
<protein>
    <recommendedName>
        <fullName evidence="13">Ubiquinol oxidase</fullName>
        <ecNumber evidence="13">1.10.3.11</ecNumber>
    </recommendedName>
</protein>
<evidence type="ECO:0000256" key="3">
    <source>
        <dbReference type="ARBA" id="ARBA00008388"/>
    </source>
</evidence>
<comment type="similarity">
    <text evidence="3 13">Belongs to the alternative oxidase family.</text>
</comment>
<evidence type="ECO:0000256" key="14">
    <source>
        <dbReference type="SAM" id="MobiDB-lite"/>
    </source>
</evidence>
<dbReference type="Pfam" id="PF01786">
    <property type="entry name" value="AOX"/>
    <property type="match status" value="1"/>
</dbReference>
<keyword evidence="4" id="KW-0813">Transport</keyword>
<dbReference type="InterPro" id="IPR038659">
    <property type="entry name" value="AOX_sf"/>
</dbReference>
<keyword evidence="5 13" id="KW-0679">Respiratory chain</keyword>
<evidence type="ECO:0000256" key="4">
    <source>
        <dbReference type="ARBA" id="ARBA00022448"/>
    </source>
</evidence>
<keyword evidence="11 13" id="KW-0408">Iron</keyword>
<dbReference type="Gene3D" id="1.20.1260.140">
    <property type="entry name" value="Alternative oxidase"/>
    <property type="match status" value="1"/>
</dbReference>
<evidence type="ECO:0000313" key="15">
    <source>
        <dbReference type="EMBL" id="PHT33901.1"/>
    </source>
</evidence>
<dbReference type="GO" id="GO:0005739">
    <property type="term" value="C:mitochondrion"/>
    <property type="evidence" value="ECO:0007669"/>
    <property type="project" value="TreeGrafter"/>
</dbReference>
<evidence type="ECO:0000256" key="9">
    <source>
        <dbReference type="ARBA" id="ARBA00022989"/>
    </source>
</evidence>
<dbReference type="EC" id="1.10.3.11" evidence="13"/>
<feature type="region of interest" description="Disordered" evidence="14">
    <location>
        <begin position="294"/>
        <end position="324"/>
    </location>
</feature>
<evidence type="ECO:0000256" key="7">
    <source>
        <dbReference type="ARBA" id="ARBA00022723"/>
    </source>
</evidence>
<evidence type="ECO:0000256" key="10">
    <source>
        <dbReference type="ARBA" id="ARBA00023002"/>
    </source>
</evidence>
<reference evidence="15 16" key="1">
    <citation type="journal article" date="2017" name="Genome Biol.">
        <title>New reference genome sequences of hot pepper reveal the massive evolution of plant disease-resistance genes by retroduplication.</title>
        <authorList>
            <person name="Kim S."/>
            <person name="Park J."/>
            <person name="Yeom S.I."/>
            <person name="Kim Y.M."/>
            <person name="Seo E."/>
            <person name="Kim K.T."/>
            <person name="Kim M.S."/>
            <person name="Lee J.M."/>
            <person name="Cheong K."/>
            <person name="Shin H.S."/>
            <person name="Kim S.B."/>
            <person name="Han K."/>
            <person name="Lee J."/>
            <person name="Park M."/>
            <person name="Lee H.A."/>
            <person name="Lee H.Y."/>
            <person name="Lee Y."/>
            <person name="Oh S."/>
            <person name="Lee J.H."/>
            <person name="Choi E."/>
            <person name="Choi E."/>
            <person name="Lee S.E."/>
            <person name="Jeon J."/>
            <person name="Kim H."/>
            <person name="Choi G."/>
            <person name="Song H."/>
            <person name="Lee J."/>
            <person name="Lee S.C."/>
            <person name="Kwon J.K."/>
            <person name="Lee H.Y."/>
            <person name="Koo N."/>
            <person name="Hong Y."/>
            <person name="Kim R.W."/>
            <person name="Kang W.H."/>
            <person name="Huh J.H."/>
            <person name="Kang B.C."/>
            <person name="Yang T.J."/>
            <person name="Lee Y.H."/>
            <person name="Bennetzen J.L."/>
            <person name="Choi D."/>
        </authorList>
    </citation>
    <scope>NUCLEOTIDE SEQUENCE [LARGE SCALE GENOMIC DNA]</scope>
    <source>
        <strain evidence="16">cv. PBC81</strain>
    </source>
</reference>
<dbReference type="GO" id="GO:0106292">
    <property type="term" value="F:superoxide-generating NADPH oxidase activity"/>
    <property type="evidence" value="ECO:0007669"/>
    <property type="project" value="UniProtKB-ARBA"/>
</dbReference>
<dbReference type="GO" id="GO:0098803">
    <property type="term" value="C:respiratory chain complex"/>
    <property type="evidence" value="ECO:0007669"/>
    <property type="project" value="UniProtKB-UniRule"/>
</dbReference>
<keyword evidence="16" id="KW-1185">Reference proteome</keyword>
<evidence type="ECO:0000256" key="8">
    <source>
        <dbReference type="ARBA" id="ARBA00022982"/>
    </source>
</evidence>
<evidence type="ECO:0000256" key="12">
    <source>
        <dbReference type="ARBA" id="ARBA00023136"/>
    </source>
</evidence>